<dbReference type="AlphaFoldDB" id="A0A3L9Y488"/>
<accession>A0A3L9Y488</accession>
<dbReference type="OrthoDB" id="9804313at2"/>
<evidence type="ECO:0000256" key="2">
    <source>
        <dbReference type="HAMAP-Rule" id="MF_00163"/>
    </source>
</evidence>
<gene>
    <name evidence="3" type="primary">def</name>
    <name evidence="3" type="ORF">D9R08_01435</name>
</gene>
<organism evidence="3 4">
    <name type="scientific">Rhodophyticola porphyridii</name>
    <dbReference type="NCBI Taxonomy" id="1852017"/>
    <lineage>
        <taxon>Bacteria</taxon>
        <taxon>Pseudomonadati</taxon>
        <taxon>Pseudomonadota</taxon>
        <taxon>Alphaproteobacteria</taxon>
        <taxon>Rhodobacterales</taxon>
        <taxon>Roseobacteraceae</taxon>
        <taxon>Rhodophyticola</taxon>
    </lineage>
</organism>
<dbReference type="InterPro" id="IPR023635">
    <property type="entry name" value="Peptide_deformylase"/>
</dbReference>
<dbReference type="GO" id="GO:0042586">
    <property type="term" value="F:peptide deformylase activity"/>
    <property type="evidence" value="ECO:0007669"/>
    <property type="project" value="InterPro"/>
</dbReference>
<dbReference type="InterPro" id="IPR036821">
    <property type="entry name" value="Peptide_deformylase_sf"/>
</dbReference>
<dbReference type="PRINTS" id="PR01576">
    <property type="entry name" value="PDEFORMYLASE"/>
</dbReference>
<dbReference type="PANTHER" id="PTHR10458">
    <property type="entry name" value="PEPTIDE DEFORMYLASE"/>
    <property type="match status" value="1"/>
</dbReference>
<dbReference type="Pfam" id="PF01327">
    <property type="entry name" value="Pep_deformylase"/>
    <property type="match status" value="1"/>
</dbReference>
<evidence type="ECO:0000256" key="1">
    <source>
        <dbReference type="ARBA" id="ARBA00010759"/>
    </source>
</evidence>
<dbReference type="PIRSF" id="PIRSF004749">
    <property type="entry name" value="Pep_def"/>
    <property type="match status" value="1"/>
</dbReference>
<name>A0A3L9Y488_9RHOB</name>
<dbReference type="CDD" id="cd00487">
    <property type="entry name" value="Pep_deformylase"/>
    <property type="match status" value="1"/>
</dbReference>
<dbReference type="Gene3D" id="3.90.45.10">
    <property type="entry name" value="Peptide deformylase"/>
    <property type="match status" value="1"/>
</dbReference>
<proteinExistence type="inferred from homology"/>
<keyword evidence="4" id="KW-1185">Reference proteome</keyword>
<evidence type="ECO:0000313" key="3">
    <source>
        <dbReference type="EMBL" id="RMA43624.1"/>
    </source>
</evidence>
<dbReference type="PANTHER" id="PTHR10458:SF22">
    <property type="entry name" value="PEPTIDE DEFORMYLASE"/>
    <property type="match status" value="1"/>
</dbReference>
<evidence type="ECO:0000313" key="4">
    <source>
        <dbReference type="Proteomes" id="UP000281343"/>
    </source>
</evidence>
<comment type="similarity">
    <text evidence="1 2">Belongs to the polypeptide deformylase family.</text>
</comment>
<comment type="caution">
    <text evidence="3">The sequence shown here is derived from an EMBL/GenBank/DDBJ whole genome shotgun (WGS) entry which is preliminary data.</text>
</comment>
<comment type="caution">
    <text evidence="2">Lacks conserved residue(s) required for the propagation of feature annotation.</text>
</comment>
<reference evidence="3 4" key="1">
    <citation type="submission" date="2018-10" db="EMBL/GenBank/DDBJ databases">
        <authorList>
            <person name="Jung H.S."/>
            <person name="Jeon C.O."/>
        </authorList>
    </citation>
    <scope>NUCLEOTIDE SEQUENCE [LARGE SCALE GENOMIC DNA]</scope>
    <source>
        <strain evidence="3 4">MA-7-27</strain>
    </source>
</reference>
<dbReference type="HAMAP" id="MF_00163">
    <property type="entry name" value="Pep_deformylase"/>
    <property type="match status" value="1"/>
</dbReference>
<protein>
    <recommendedName>
        <fullName evidence="2">Peptide deformylase-like</fullName>
    </recommendedName>
    <alternativeName>
        <fullName evidence="2">Polypeptide deformylase-like</fullName>
    </alternativeName>
</protein>
<dbReference type="EMBL" id="RCNT01000001">
    <property type="protein sequence ID" value="RMA43624.1"/>
    <property type="molecule type" value="Genomic_DNA"/>
</dbReference>
<dbReference type="NCBIfam" id="NF001159">
    <property type="entry name" value="PRK00150.1-3"/>
    <property type="match status" value="1"/>
</dbReference>
<dbReference type="SUPFAM" id="SSF56420">
    <property type="entry name" value="Peptide deformylase"/>
    <property type="match status" value="1"/>
</dbReference>
<sequence length="164" mass="18313">MPVKPFVMWPDRRLQTVSEPVEEVTGAVRAIWTDMIDTMDAMPGVGLAAPQIGVMLRLAVVDASDERGRAIRMANPELLHASVELRSHPEGSPNLPGVHAEISRPRAVTVAYLDETGARVEKDLVGLWATSVQHQIDHLDGRMYFDRLSRVKRDMLLKKARKRA</sequence>
<dbReference type="NCBIfam" id="TIGR00079">
    <property type="entry name" value="pept_deformyl"/>
    <property type="match status" value="1"/>
</dbReference>
<keyword evidence="3" id="KW-0378">Hydrolase</keyword>
<dbReference type="RefSeq" id="WP_121896216.1">
    <property type="nucleotide sequence ID" value="NZ_RCNT01000001.1"/>
</dbReference>
<dbReference type="Proteomes" id="UP000281343">
    <property type="component" value="Unassembled WGS sequence"/>
</dbReference>